<dbReference type="InterPro" id="IPR037126">
    <property type="entry name" value="PdaC/RsiV-like_sf"/>
</dbReference>
<accession>A0ABP8QYB6</accession>
<evidence type="ECO:0000259" key="2">
    <source>
        <dbReference type="Pfam" id="PF11738"/>
    </source>
</evidence>
<gene>
    <name evidence="4" type="ORF">GCM10023173_08600</name>
</gene>
<dbReference type="InterPro" id="IPR021729">
    <property type="entry name" value="DUF3298"/>
</dbReference>
<feature type="domain" description="Deacetylase PdaC" evidence="3">
    <location>
        <begin position="56"/>
        <end position="150"/>
    </location>
</feature>
<dbReference type="Proteomes" id="UP001500394">
    <property type="component" value="Unassembled WGS sequence"/>
</dbReference>
<sequence length="268" mass="31089">MLKVAYILLTIFLTSCNSLSQNNNNTEKEYFTPKDTISYVYKSFKDISQYLVSNEDKTDTAYFAISYPEFEDPGLNEAVRPYILLDGDSSIQQASENFIMSYNEFVEENSTKYIFFPWYKNVVATVWINTPLVLTLSTFVDEYTGGAHGLHYNILSNIDVTTKRKIELKDIIQKEKMKDFTKKAETLFRKLENLSQNESLEDKFFFENGIFALNDNFGLTKSNLVFYFNEYEIKPYAEGPTTLEIPYEEIDEFLSPQGKTYVASLKNL</sequence>
<keyword evidence="5" id="KW-1185">Reference proteome</keyword>
<feature type="domain" description="DUF3298" evidence="2">
    <location>
        <begin position="167"/>
        <end position="248"/>
    </location>
</feature>
<reference evidence="5" key="1">
    <citation type="journal article" date="2019" name="Int. J. Syst. Evol. Microbiol.">
        <title>The Global Catalogue of Microorganisms (GCM) 10K type strain sequencing project: providing services to taxonomists for standard genome sequencing and annotation.</title>
        <authorList>
            <consortium name="The Broad Institute Genomics Platform"/>
            <consortium name="The Broad Institute Genome Sequencing Center for Infectious Disease"/>
            <person name="Wu L."/>
            <person name="Ma J."/>
        </authorList>
    </citation>
    <scope>NUCLEOTIDE SEQUENCE [LARGE SCALE GENOMIC DNA]</scope>
    <source>
        <strain evidence="5">JCM 17858</strain>
    </source>
</reference>
<feature type="signal peptide" evidence="1">
    <location>
        <begin position="1"/>
        <end position="20"/>
    </location>
</feature>
<dbReference type="PROSITE" id="PS51257">
    <property type="entry name" value="PROKAR_LIPOPROTEIN"/>
    <property type="match status" value="1"/>
</dbReference>
<evidence type="ECO:0008006" key="6">
    <source>
        <dbReference type="Google" id="ProtNLM"/>
    </source>
</evidence>
<organism evidence="4 5">
    <name type="scientific">Sphingobacterium thermophilum</name>
    <dbReference type="NCBI Taxonomy" id="768534"/>
    <lineage>
        <taxon>Bacteria</taxon>
        <taxon>Pseudomonadati</taxon>
        <taxon>Bacteroidota</taxon>
        <taxon>Sphingobacteriia</taxon>
        <taxon>Sphingobacteriales</taxon>
        <taxon>Sphingobacteriaceae</taxon>
        <taxon>Sphingobacterium</taxon>
    </lineage>
</organism>
<protein>
    <recommendedName>
        <fullName evidence="6">DUF3298 domain-containing protein</fullName>
    </recommendedName>
</protein>
<keyword evidence="1" id="KW-0732">Signal</keyword>
<evidence type="ECO:0000259" key="3">
    <source>
        <dbReference type="Pfam" id="PF13739"/>
    </source>
</evidence>
<dbReference type="Gene3D" id="3.90.640.20">
    <property type="entry name" value="Heat-shock cognate protein, ATPase"/>
    <property type="match status" value="1"/>
</dbReference>
<dbReference type="Gene3D" id="3.30.565.40">
    <property type="entry name" value="Fervidobacterium nodosum Rt17-B1 like"/>
    <property type="match status" value="1"/>
</dbReference>
<comment type="caution">
    <text evidence="4">The sequence shown here is derived from an EMBL/GenBank/DDBJ whole genome shotgun (WGS) entry which is preliminary data.</text>
</comment>
<dbReference type="RefSeq" id="WP_345065193.1">
    <property type="nucleotide sequence ID" value="NZ_BAABGR010000006.1"/>
</dbReference>
<feature type="chain" id="PRO_5045195955" description="DUF3298 domain-containing protein" evidence="1">
    <location>
        <begin position="21"/>
        <end position="268"/>
    </location>
</feature>
<evidence type="ECO:0000313" key="4">
    <source>
        <dbReference type="EMBL" id="GAA4513239.1"/>
    </source>
</evidence>
<name>A0ABP8QYB6_9SPHI</name>
<dbReference type="EMBL" id="BAABGR010000006">
    <property type="protein sequence ID" value="GAA4513239.1"/>
    <property type="molecule type" value="Genomic_DNA"/>
</dbReference>
<dbReference type="Pfam" id="PF11738">
    <property type="entry name" value="DUF3298"/>
    <property type="match status" value="1"/>
</dbReference>
<dbReference type="InterPro" id="IPR025303">
    <property type="entry name" value="PdaC"/>
</dbReference>
<proteinExistence type="predicted"/>
<dbReference type="Pfam" id="PF13739">
    <property type="entry name" value="PdaC"/>
    <property type="match status" value="1"/>
</dbReference>
<evidence type="ECO:0000313" key="5">
    <source>
        <dbReference type="Proteomes" id="UP001500394"/>
    </source>
</evidence>
<evidence type="ECO:0000256" key="1">
    <source>
        <dbReference type="SAM" id="SignalP"/>
    </source>
</evidence>